<evidence type="ECO:0000256" key="2">
    <source>
        <dbReference type="ARBA" id="ARBA00022614"/>
    </source>
</evidence>
<proteinExistence type="predicted"/>
<name>A0A8T2X1S7_POPDE</name>
<keyword evidence="5" id="KW-0472">Membrane</keyword>
<accession>A0A8T2X1S7</accession>
<dbReference type="Proteomes" id="UP000807159">
    <property type="component" value="Chromosome 16"/>
</dbReference>
<evidence type="ECO:0000256" key="1">
    <source>
        <dbReference type="ARBA" id="ARBA00004370"/>
    </source>
</evidence>
<evidence type="ECO:0000256" key="7">
    <source>
        <dbReference type="SAM" id="SignalP"/>
    </source>
</evidence>
<keyword evidence="2" id="KW-0433">Leucine-rich repeat</keyword>
<comment type="subcellular location">
    <subcellularLocation>
        <location evidence="1">Membrane</location>
    </subcellularLocation>
</comment>
<feature type="chain" id="PRO_5035778218" description="Malectin domain-containing protein" evidence="7">
    <location>
        <begin position="32"/>
        <end position="672"/>
    </location>
</feature>
<dbReference type="FunFam" id="3.80.10.10:FF:000041">
    <property type="entry name" value="LRR receptor-like serine/threonine-protein kinase ERECTA"/>
    <property type="match status" value="3"/>
</dbReference>
<evidence type="ECO:0000256" key="3">
    <source>
        <dbReference type="ARBA" id="ARBA00022729"/>
    </source>
</evidence>
<dbReference type="InterPro" id="IPR001611">
    <property type="entry name" value="Leu-rich_rpt"/>
</dbReference>
<feature type="domain" description="Malectin" evidence="8">
    <location>
        <begin position="509"/>
        <end position="628"/>
    </location>
</feature>
<reference evidence="9" key="1">
    <citation type="journal article" date="2021" name="J. Hered.">
        <title>Genome Assembly of Salicaceae Populus deltoides (Eastern Cottonwood) I-69 Based on Nanopore Sequencing and Hi-C Technologies.</title>
        <authorList>
            <person name="Bai S."/>
            <person name="Wu H."/>
            <person name="Zhang J."/>
            <person name="Pan Z."/>
            <person name="Zhao W."/>
            <person name="Li Z."/>
            <person name="Tong C."/>
        </authorList>
    </citation>
    <scope>NUCLEOTIDE SEQUENCE</scope>
    <source>
        <tissue evidence="9">Leaf</tissue>
    </source>
</reference>
<dbReference type="PANTHER" id="PTHR48054">
    <property type="entry name" value="RECEPTOR KINASE-LIKE PROTEIN XA21"/>
    <property type="match status" value="1"/>
</dbReference>
<evidence type="ECO:0000256" key="4">
    <source>
        <dbReference type="ARBA" id="ARBA00022737"/>
    </source>
</evidence>
<organism evidence="9 10">
    <name type="scientific">Populus deltoides</name>
    <name type="common">Eastern poplar</name>
    <name type="synonym">Eastern cottonwood</name>
    <dbReference type="NCBI Taxonomy" id="3696"/>
    <lineage>
        <taxon>Eukaryota</taxon>
        <taxon>Viridiplantae</taxon>
        <taxon>Streptophyta</taxon>
        <taxon>Embryophyta</taxon>
        <taxon>Tracheophyta</taxon>
        <taxon>Spermatophyta</taxon>
        <taxon>Magnoliopsida</taxon>
        <taxon>eudicotyledons</taxon>
        <taxon>Gunneridae</taxon>
        <taxon>Pentapetalae</taxon>
        <taxon>rosids</taxon>
        <taxon>fabids</taxon>
        <taxon>Malpighiales</taxon>
        <taxon>Salicaceae</taxon>
        <taxon>Saliceae</taxon>
        <taxon>Populus</taxon>
    </lineage>
</organism>
<evidence type="ECO:0000259" key="8">
    <source>
        <dbReference type="Pfam" id="PF11721"/>
    </source>
</evidence>
<dbReference type="SUPFAM" id="SSF52047">
    <property type="entry name" value="RNI-like"/>
    <property type="match status" value="1"/>
</dbReference>
<dbReference type="PANTHER" id="PTHR48054:SF90">
    <property type="entry name" value="MDIS1-INTERACTING RECEPTOR LIKE KINASE 2-LIKE"/>
    <property type="match status" value="1"/>
</dbReference>
<dbReference type="Gene3D" id="2.60.120.430">
    <property type="entry name" value="Galactose-binding lectin"/>
    <property type="match status" value="1"/>
</dbReference>
<dbReference type="EMBL" id="JACEGQ020000016">
    <property type="protein sequence ID" value="KAH8485957.1"/>
    <property type="molecule type" value="Genomic_DNA"/>
</dbReference>
<dbReference type="GO" id="GO:0016020">
    <property type="term" value="C:membrane"/>
    <property type="evidence" value="ECO:0007669"/>
    <property type="project" value="UniProtKB-SubCell"/>
</dbReference>
<feature type="signal peptide" evidence="7">
    <location>
        <begin position="1"/>
        <end position="31"/>
    </location>
</feature>
<dbReference type="InterPro" id="IPR021720">
    <property type="entry name" value="Malectin_dom"/>
</dbReference>
<keyword evidence="10" id="KW-1185">Reference proteome</keyword>
<evidence type="ECO:0000256" key="6">
    <source>
        <dbReference type="ARBA" id="ARBA00023180"/>
    </source>
</evidence>
<dbReference type="Gene3D" id="3.80.10.10">
    <property type="entry name" value="Ribonuclease Inhibitor"/>
    <property type="match status" value="3"/>
</dbReference>
<evidence type="ECO:0000313" key="9">
    <source>
        <dbReference type="EMBL" id="KAH8485957.1"/>
    </source>
</evidence>
<keyword evidence="6" id="KW-0325">Glycoprotein</keyword>
<feature type="non-terminal residue" evidence="9">
    <location>
        <position position="1"/>
    </location>
</feature>
<dbReference type="PRINTS" id="PR00019">
    <property type="entry name" value="LEURICHRPT"/>
</dbReference>
<evidence type="ECO:0000256" key="5">
    <source>
        <dbReference type="ARBA" id="ARBA00023136"/>
    </source>
</evidence>
<comment type="caution">
    <text evidence="9">The sequence shown here is derived from an EMBL/GenBank/DDBJ whole genome shotgun (WGS) entry which is preliminary data.</text>
</comment>
<dbReference type="Pfam" id="PF11721">
    <property type="entry name" value="Malectin"/>
    <property type="match status" value="1"/>
</dbReference>
<dbReference type="InterPro" id="IPR052592">
    <property type="entry name" value="LRR-RLK"/>
</dbReference>
<gene>
    <name evidence="9" type="ORF">H0E87_027410</name>
</gene>
<dbReference type="InterPro" id="IPR032675">
    <property type="entry name" value="LRR_dom_sf"/>
</dbReference>
<evidence type="ECO:0000313" key="10">
    <source>
        <dbReference type="Proteomes" id="UP000807159"/>
    </source>
</evidence>
<dbReference type="Pfam" id="PF00560">
    <property type="entry name" value="LRR_1"/>
    <property type="match status" value="7"/>
</dbReference>
<keyword evidence="3 7" id="KW-0732">Signal</keyword>
<dbReference type="AlphaFoldDB" id="A0A8T2X1S7"/>
<sequence length="672" mass="75254">MSKPIGSEWSVMLISILFLLNYLLLWQLGSGASFDDRIDEAARSGSLPDDEVSALRLLSKNLLSKDTMQLTLTYPICSPEKHAEIRCDYCHSIKNQSVCSVTIINLPSKNLDGSIDPSIGLFANLVGLNLFNNQLSGEIPATLGNLQYLQILNLSSNSLTGSIPPNLTKLHNLIYLFLSNNDLDGTIPQNLTGLQSLLFLDLSNNQLTGPIPDSIRFCENLIGIYLRLNFLSGTINENLGKLSSLIFLDLYSNKLSGIIPKELGKLSFLNFLNLDDNDLHGELPKELGNLTYLQQLYLTANKFTGTIPTTYAKLTNLQEFLVGGNYLSGPIPDYIGKWVNLTKLVLIGNNFEGNLPAQTFSLPRLQRLWVSDVSNPGISFPEEVPEPKSLFSVVLRNCKINGSIPKYIGNWSQLKYLDLSFNNLSGSVPETFLRLNKLFLTNNTLSGLPNWTNNSMTNVYPTADLSYNNFNVTCENLTCLGLQNVNIHPTRFFIDEMRRKKCGRRHNSLFINSGGEEVDDGKNHYHNDTSISSFNLSPSEDWAYSYAGDYLWAKVNASTLVRNLTREITNSKANIDNNFRLAPVSLTYYGLCLRKGKYIVTLHFAEALYSKSEDYSTSGKRVFDIYIQVISISLVQKTNLRANDTLLRKSWLQGMIVKKDVNIKEIPGKEHE</sequence>
<keyword evidence="4" id="KW-0677">Repeat</keyword>
<protein>
    <recommendedName>
        <fullName evidence="8">Malectin domain-containing protein</fullName>
    </recommendedName>
</protein>